<dbReference type="Pfam" id="PF11716">
    <property type="entry name" value="MDMPI_N"/>
    <property type="match status" value="1"/>
</dbReference>
<evidence type="ECO:0000313" key="3">
    <source>
        <dbReference type="Proteomes" id="UP001500979"/>
    </source>
</evidence>
<organism evidence="2 3">
    <name type="scientific">Saccharopolyspora taberi</name>
    <dbReference type="NCBI Taxonomy" id="60895"/>
    <lineage>
        <taxon>Bacteria</taxon>
        <taxon>Bacillati</taxon>
        <taxon>Actinomycetota</taxon>
        <taxon>Actinomycetes</taxon>
        <taxon>Pseudonocardiales</taxon>
        <taxon>Pseudonocardiaceae</taxon>
        <taxon>Saccharopolyspora</taxon>
    </lineage>
</organism>
<name>A0ABN3VBV8_9PSEU</name>
<dbReference type="RefSeq" id="WP_344679459.1">
    <property type="nucleotide sequence ID" value="NZ_BAAAUX010000011.1"/>
</dbReference>
<protein>
    <recommendedName>
        <fullName evidence="1">Mycothiol-dependent maleylpyruvate isomerase metal-binding domain-containing protein</fullName>
    </recommendedName>
</protein>
<accession>A0ABN3VBV8</accession>
<dbReference type="InterPro" id="IPR034660">
    <property type="entry name" value="DinB/YfiT-like"/>
</dbReference>
<evidence type="ECO:0000313" key="2">
    <source>
        <dbReference type="EMBL" id="GAA2787075.1"/>
    </source>
</evidence>
<dbReference type="Proteomes" id="UP001500979">
    <property type="component" value="Unassembled WGS sequence"/>
</dbReference>
<feature type="domain" description="Mycothiol-dependent maleylpyruvate isomerase metal-binding" evidence="1">
    <location>
        <begin position="10"/>
        <end position="158"/>
    </location>
</feature>
<keyword evidence="3" id="KW-1185">Reference proteome</keyword>
<dbReference type="EMBL" id="BAAAUX010000011">
    <property type="protein sequence ID" value="GAA2787075.1"/>
    <property type="molecule type" value="Genomic_DNA"/>
</dbReference>
<gene>
    <name evidence="2" type="ORF">GCM10010470_21860</name>
</gene>
<dbReference type="SUPFAM" id="SSF109854">
    <property type="entry name" value="DinB/YfiT-like putative metalloenzymes"/>
    <property type="match status" value="1"/>
</dbReference>
<dbReference type="Gene3D" id="1.20.120.450">
    <property type="entry name" value="dinb family like domain"/>
    <property type="match status" value="1"/>
</dbReference>
<reference evidence="2 3" key="1">
    <citation type="journal article" date="2019" name="Int. J. Syst. Evol. Microbiol.">
        <title>The Global Catalogue of Microorganisms (GCM) 10K type strain sequencing project: providing services to taxonomists for standard genome sequencing and annotation.</title>
        <authorList>
            <consortium name="The Broad Institute Genomics Platform"/>
            <consortium name="The Broad Institute Genome Sequencing Center for Infectious Disease"/>
            <person name="Wu L."/>
            <person name="Ma J."/>
        </authorList>
    </citation>
    <scope>NUCLEOTIDE SEQUENCE [LARGE SCALE GENOMIC DNA]</scope>
    <source>
        <strain evidence="2 3">JCM 9383</strain>
    </source>
</reference>
<proteinExistence type="predicted"/>
<sequence>MTAIRDAYLEAAQSAVALLRDPAVAAAWDRPSALAEFSVHGLAGHLGSQVLYVSGLLETEAPDAAPLSVLEFYARAEAFHGGVDAEINVRIRQGGEAAAADGANALADEVQQAVVRQRAALSAEPDDRVISFTQRPLLLNDFLLTRMMEVVVHSDDLALSAGIGTPVFPPQVFEPVAGLLSRLAVVRHGQTAVLRALSRSERAPATIAGI</sequence>
<comment type="caution">
    <text evidence="2">The sequence shown here is derived from an EMBL/GenBank/DDBJ whole genome shotgun (WGS) entry which is preliminary data.</text>
</comment>
<evidence type="ECO:0000259" key="1">
    <source>
        <dbReference type="Pfam" id="PF11716"/>
    </source>
</evidence>
<dbReference type="InterPro" id="IPR024344">
    <property type="entry name" value="MDMPI_metal-binding"/>
</dbReference>